<dbReference type="NCBIfam" id="TIGR04056">
    <property type="entry name" value="OMP_RagA_SusC"/>
    <property type="match status" value="1"/>
</dbReference>
<evidence type="ECO:0000256" key="6">
    <source>
        <dbReference type="ARBA" id="ARBA00023136"/>
    </source>
</evidence>
<keyword evidence="7 8" id="KW-0998">Cell outer membrane</keyword>
<dbReference type="InterPro" id="IPR036942">
    <property type="entry name" value="Beta-barrel_TonB_sf"/>
</dbReference>
<gene>
    <name evidence="13" type="ORF">SAMN05421740_101797</name>
</gene>
<proteinExistence type="inferred from homology"/>
<dbReference type="SUPFAM" id="SSF49464">
    <property type="entry name" value="Carboxypeptidase regulatory domain-like"/>
    <property type="match status" value="1"/>
</dbReference>
<dbReference type="Gene3D" id="2.60.40.1120">
    <property type="entry name" value="Carboxypeptidase-like, regulatory domain"/>
    <property type="match status" value="1"/>
</dbReference>
<dbReference type="Pfam" id="PF07715">
    <property type="entry name" value="Plug"/>
    <property type="match status" value="1"/>
</dbReference>
<keyword evidence="3 8" id="KW-1134">Transmembrane beta strand</keyword>
<keyword evidence="10" id="KW-0732">Signal</keyword>
<evidence type="ECO:0000259" key="11">
    <source>
        <dbReference type="Pfam" id="PF00593"/>
    </source>
</evidence>
<evidence type="ECO:0000256" key="7">
    <source>
        <dbReference type="ARBA" id="ARBA00023237"/>
    </source>
</evidence>
<evidence type="ECO:0000256" key="5">
    <source>
        <dbReference type="ARBA" id="ARBA00023077"/>
    </source>
</evidence>
<dbReference type="InterPro" id="IPR023996">
    <property type="entry name" value="TonB-dep_OMP_SusC/RagA"/>
</dbReference>
<dbReference type="InterPro" id="IPR000531">
    <property type="entry name" value="Beta-barrel_TonB"/>
</dbReference>
<evidence type="ECO:0000256" key="2">
    <source>
        <dbReference type="ARBA" id="ARBA00022448"/>
    </source>
</evidence>
<dbReference type="Pfam" id="PF00593">
    <property type="entry name" value="TonB_dep_Rec_b-barrel"/>
    <property type="match status" value="1"/>
</dbReference>
<evidence type="ECO:0000256" key="1">
    <source>
        <dbReference type="ARBA" id="ARBA00004571"/>
    </source>
</evidence>
<dbReference type="GO" id="GO:0009279">
    <property type="term" value="C:cell outer membrane"/>
    <property type="evidence" value="ECO:0007669"/>
    <property type="project" value="UniProtKB-SubCell"/>
</dbReference>
<dbReference type="Gene3D" id="2.40.170.20">
    <property type="entry name" value="TonB-dependent receptor, beta-barrel domain"/>
    <property type="match status" value="1"/>
</dbReference>
<name>A0A1H7GTG9_9SPHI</name>
<sequence>MKHILFLWCGLLAANLSHAQGRLTGTVSDGTGNPLAGASVRYLSTGRMAATGADGSFFLPLPLRADTLLISFVGYLSQRLPVAAAESGPLQIALEADPNALDEVVVSTGYYQIPKERATGSFEHVDNALFNRSVSTNILQRLEGVVPGVQFVEPQAGDASGIRVRGLSTIEADTRPLIVVDNFPYEGDINTINPNDVESITVLKDAAAASIWGARAGNGVIVINTKQGAYNQPAWISVNSNVTVGERPDLFYSQNYLPSATVMEIQQELFERGTYSEANQTYIPSYVELLIKQRDGLISDGEFARQEAFMQQTDLRRDVMEYLYQPPVNQQYSLGVRGGGDSYHYALSAGYDRNRSHVTGNDSERLNLSLQNTFRVRPNLELTGTVWYTQQRAANNGITHGDLGLFGTMGNRSFIYDALVDAEGNPGITFSQYRQAYREQAESLGLLDWMYRPLDEQRILDNTNGSKELRLNAGVRYSFLQSFNLDASYQYTNGDGWGRQYHTPESYYVRNLVNRFTQADGSTPIPHGGILELGAPPAHQTHSGRAMLNFDRDFGADHRVAVLLGGEVRQRILETLPAARYYAYDPALGTGRADLDYRTSYPVRPQFTARIPPTTTVGVLAPSQLTDRFLSYFGNASYTVKNRYILSGSARWDGSNLLGVKTNQRGTALWSVGGSWDITKEPFYRMKWLPYLRLRTTYGSAGNIDKSQSHYPTIYIGTDPATGLPQSSLDHPGNPSLRWEQVNTFNAGVDWRLSGNRINGSVEYYNKHARHLLGDNLMDPTTGVGGNYKMNYAGLRTQGWDVTVESRNLTGEFGWSTMLLLSTTNNRITSYNAPLPPSASYYLSSQIREAGESADIVYSFPWHGLSPENGMPIIFVDGQPSTDPAQYASYYLNFPPEELIRAGNSVPTAFGSIRNVFSWKNIEIGALFSWKAGYVFRRSSIGPGQEYLASPFYHTDYFDRWQNPGDESRTDVPAWAETAAPNQRWGVYRDSEALITNGAHIRLQDISASYSLPKTLLPRMPVSTLRLYAYARNLGILWKANDNGIDPDYVNADYVAPKTFALGLQIEF</sequence>
<dbReference type="Pfam" id="PF13715">
    <property type="entry name" value="CarbopepD_reg_2"/>
    <property type="match status" value="1"/>
</dbReference>
<organism evidence="13 14">
    <name type="scientific">Parapedobacter koreensis</name>
    <dbReference type="NCBI Taxonomy" id="332977"/>
    <lineage>
        <taxon>Bacteria</taxon>
        <taxon>Pseudomonadati</taxon>
        <taxon>Bacteroidota</taxon>
        <taxon>Sphingobacteriia</taxon>
        <taxon>Sphingobacteriales</taxon>
        <taxon>Sphingobacteriaceae</taxon>
        <taxon>Parapedobacter</taxon>
    </lineage>
</organism>
<dbReference type="Gene3D" id="2.170.130.10">
    <property type="entry name" value="TonB-dependent receptor, plug domain"/>
    <property type="match status" value="1"/>
</dbReference>
<evidence type="ECO:0000259" key="12">
    <source>
        <dbReference type="Pfam" id="PF07715"/>
    </source>
</evidence>
<evidence type="ECO:0000256" key="9">
    <source>
        <dbReference type="RuleBase" id="RU003357"/>
    </source>
</evidence>
<evidence type="ECO:0000313" key="13">
    <source>
        <dbReference type="EMBL" id="SEK41319.1"/>
    </source>
</evidence>
<dbReference type="RefSeq" id="WP_090602885.1">
    <property type="nucleotide sequence ID" value="NZ_FNZR01000001.1"/>
</dbReference>
<comment type="similarity">
    <text evidence="8 9">Belongs to the TonB-dependent receptor family.</text>
</comment>
<reference evidence="14" key="1">
    <citation type="submission" date="2016-10" db="EMBL/GenBank/DDBJ databases">
        <authorList>
            <person name="Varghese N."/>
            <person name="Submissions S."/>
        </authorList>
    </citation>
    <scope>NUCLEOTIDE SEQUENCE [LARGE SCALE GENOMIC DNA]</scope>
    <source>
        <strain evidence="14">Jip14</strain>
    </source>
</reference>
<keyword evidence="14" id="KW-1185">Reference proteome</keyword>
<evidence type="ECO:0000313" key="14">
    <source>
        <dbReference type="Proteomes" id="UP000198916"/>
    </source>
</evidence>
<dbReference type="NCBIfam" id="TIGR04057">
    <property type="entry name" value="SusC_RagA_signa"/>
    <property type="match status" value="1"/>
</dbReference>
<accession>A0A1H7GTG9</accession>
<dbReference type="Proteomes" id="UP000198916">
    <property type="component" value="Unassembled WGS sequence"/>
</dbReference>
<protein>
    <submittedName>
        <fullName evidence="13">TonB-linked outer membrane protein, SusC/RagA family</fullName>
    </submittedName>
</protein>
<evidence type="ECO:0000256" key="3">
    <source>
        <dbReference type="ARBA" id="ARBA00022452"/>
    </source>
</evidence>
<keyword evidence="6 8" id="KW-0472">Membrane</keyword>
<comment type="subcellular location">
    <subcellularLocation>
        <location evidence="1 8">Cell outer membrane</location>
        <topology evidence="1 8">Multi-pass membrane protein</topology>
    </subcellularLocation>
</comment>
<keyword evidence="4 8" id="KW-0812">Transmembrane</keyword>
<evidence type="ECO:0000256" key="8">
    <source>
        <dbReference type="PROSITE-ProRule" id="PRU01360"/>
    </source>
</evidence>
<dbReference type="InterPro" id="IPR008969">
    <property type="entry name" value="CarboxyPept-like_regulatory"/>
</dbReference>
<dbReference type="STRING" id="332977.SAMN05421740_101797"/>
<dbReference type="EMBL" id="FNZR01000001">
    <property type="protein sequence ID" value="SEK41319.1"/>
    <property type="molecule type" value="Genomic_DNA"/>
</dbReference>
<feature type="signal peptide" evidence="10">
    <location>
        <begin position="1"/>
        <end position="19"/>
    </location>
</feature>
<evidence type="ECO:0000256" key="4">
    <source>
        <dbReference type="ARBA" id="ARBA00022692"/>
    </source>
</evidence>
<dbReference type="InterPro" id="IPR023997">
    <property type="entry name" value="TonB-dep_OMP_SusC/RagA_CS"/>
</dbReference>
<dbReference type="PROSITE" id="PS52016">
    <property type="entry name" value="TONB_DEPENDENT_REC_3"/>
    <property type="match status" value="1"/>
</dbReference>
<dbReference type="OrthoDB" id="9768177at2"/>
<dbReference type="AlphaFoldDB" id="A0A1H7GTG9"/>
<feature type="domain" description="TonB-dependent receptor plug" evidence="12">
    <location>
        <begin position="115"/>
        <end position="220"/>
    </location>
</feature>
<dbReference type="SUPFAM" id="SSF56935">
    <property type="entry name" value="Porins"/>
    <property type="match status" value="1"/>
</dbReference>
<dbReference type="InterPro" id="IPR039426">
    <property type="entry name" value="TonB-dep_rcpt-like"/>
</dbReference>
<feature type="chain" id="PRO_5011628373" evidence="10">
    <location>
        <begin position="20"/>
        <end position="1068"/>
    </location>
</feature>
<evidence type="ECO:0000256" key="10">
    <source>
        <dbReference type="SAM" id="SignalP"/>
    </source>
</evidence>
<keyword evidence="5 9" id="KW-0798">TonB box</keyword>
<keyword evidence="2 8" id="KW-0813">Transport</keyword>
<feature type="domain" description="TonB-dependent receptor-like beta-barrel" evidence="11">
    <location>
        <begin position="479"/>
        <end position="1034"/>
    </location>
</feature>
<dbReference type="InterPro" id="IPR037066">
    <property type="entry name" value="Plug_dom_sf"/>
</dbReference>
<dbReference type="InterPro" id="IPR012910">
    <property type="entry name" value="Plug_dom"/>
</dbReference>